<proteinExistence type="predicted"/>
<keyword evidence="2" id="KW-1185">Reference proteome</keyword>
<dbReference type="KEGG" id="cmet:K6K41_04370"/>
<dbReference type="AlphaFoldDB" id="A0A9E6RCT5"/>
<name>A0A9E6RCT5_9HYPH</name>
<evidence type="ECO:0000313" key="1">
    <source>
        <dbReference type="EMBL" id="QZO00883.1"/>
    </source>
</evidence>
<protein>
    <submittedName>
        <fullName evidence="1">Uncharacterized protein</fullName>
    </submittedName>
</protein>
<dbReference type="Proteomes" id="UP000825701">
    <property type="component" value="Chromosome"/>
</dbReference>
<organism evidence="1 2">
    <name type="scientific">Chenggangzhangella methanolivorans</name>
    <dbReference type="NCBI Taxonomy" id="1437009"/>
    <lineage>
        <taxon>Bacteria</taxon>
        <taxon>Pseudomonadati</taxon>
        <taxon>Pseudomonadota</taxon>
        <taxon>Alphaproteobacteria</taxon>
        <taxon>Hyphomicrobiales</taxon>
        <taxon>Methylopilaceae</taxon>
        <taxon>Chenggangzhangella</taxon>
    </lineage>
</organism>
<reference evidence="1" key="1">
    <citation type="submission" date="2021-08" db="EMBL/GenBank/DDBJ databases">
        <authorList>
            <person name="Zhang H."/>
            <person name="Xu M."/>
            <person name="Yu Z."/>
            <person name="Yang L."/>
            <person name="Cai Y."/>
        </authorList>
    </citation>
    <scope>NUCLEOTIDE SEQUENCE</scope>
    <source>
        <strain evidence="1">CHL1</strain>
    </source>
</reference>
<evidence type="ECO:0000313" key="2">
    <source>
        <dbReference type="Proteomes" id="UP000825701"/>
    </source>
</evidence>
<accession>A0A9E6RCT5</accession>
<sequence>MGRDVVGADHVVGLVGRIGADDEEVRAGVDPLVARSGGQDRDVARLQPQRLAGLAAESNLRPAMGDAKRLVAGRMVVVEGIDAVAPEAAPAIGREQRLDRRRAVAAGRRL</sequence>
<dbReference type="RefSeq" id="WP_261404085.1">
    <property type="nucleotide sequence ID" value="NZ_CP081869.1"/>
</dbReference>
<dbReference type="EMBL" id="CP081869">
    <property type="protein sequence ID" value="QZO00883.1"/>
    <property type="molecule type" value="Genomic_DNA"/>
</dbReference>
<gene>
    <name evidence="1" type="ORF">K6K41_04370</name>
</gene>